<dbReference type="GO" id="GO:0016757">
    <property type="term" value="F:glycosyltransferase activity"/>
    <property type="evidence" value="ECO:0007669"/>
    <property type="project" value="UniProtKB-KW"/>
</dbReference>
<sequence length="711" mass="82451">MERIKTLSGESDEKILGKIIVSVVMPVYNAQEYLAASLDCLLNQTLKDIEVICVNDGSSDNSLKILEEYRRHDPRVVILSQSNKGAGAARNLGFSQGSGRYVYFFDADDLCAPDLLEKCVNAAEAQEADIVAFNFSRFYPNGNEEQRMGIHDDWLPKGCKVFSWRDCPELIMSVVNPTPWNKLYRADFIQKNQLRFEEISTTNDITFCAVSMAVASRVTFLKDSLFRYRVGHSQTITSRKKKNWANIITAVQSAEKQIKRLPYFEEIVDSLCRFIIENCIFGINYFDGDYKSVSFGEYYNRVRSIFAGEMFSNVSIDTVKNELLVQKFRAIRKNSYEDYLKLAGHKIVISLTSYPKRIKDVAGVLETIFRQSRKADEIVLWLAEEQFPKKENDLPDNLRKLVDQRKMTVRWIAEDLRPHKKYFWALPSYPDDIVITIDDDLIYPSDMIDSLFVSYLIYPRAVSAMRAHLIVINEALEIEPYNNWILETDHCRYRPCMQLLSTNGAGTLFPPGIMRKNELYNSDAIKDTCLNADDLWLKAMQLCENVPVVVAHKYKSLQYVPDSQEEALAHDNMTMCQNDVQLRKITDWVDRKLGDGYFVRKLTLPPQMEDSVQLLGVSAICKMFRAERCREKNERRVLNNRLQRALTAEKELKDVCRRLRKENVALVSNYQKTQNELQKIKKSKRYKLAEYLARLVWFVRRHFKQSKGKLL</sequence>
<dbReference type="InterPro" id="IPR029044">
    <property type="entry name" value="Nucleotide-diphossugar_trans"/>
</dbReference>
<keyword evidence="2 5" id="KW-0808">Transferase</keyword>
<feature type="coiled-coil region" evidence="3">
    <location>
        <begin position="642"/>
        <end position="676"/>
    </location>
</feature>
<gene>
    <name evidence="5" type="ORF">FYJ74_09975</name>
</gene>
<dbReference type="RefSeq" id="WP_154529439.1">
    <property type="nucleotide sequence ID" value="NZ_VUNH01000011.1"/>
</dbReference>
<evidence type="ECO:0000256" key="2">
    <source>
        <dbReference type="ARBA" id="ARBA00022679"/>
    </source>
</evidence>
<dbReference type="PANTHER" id="PTHR22916:SF51">
    <property type="entry name" value="GLYCOSYLTRANSFERASE EPSH-RELATED"/>
    <property type="match status" value="1"/>
</dbReference>
<protein>
    <submittedName>
        <fullName evidence="5">Glycosyltransferase</fullName>
    </submittedName>
</protein>
<dbReference type="CDD" id="cd00761">
    <property type="entry name" value="Glyco_tranf_GTA_type"/>
    <property type="match status" value="1"/>
</dbReference>
<keyword evidence="3" id="KW-0175">Coiled coil</keyword>
<dbReference type="Pfam" id="PF00535">
    <property type="entry name" value="Glycos_transf_2"/>
    <property type="match status" value="1"/>
</dbReference>
<dbReference type="Proteomes" id="UP000473699">
    <property type="component" value="Unassembled WGS sequence"/>
</dbReference>
<proteinExistence type="predicted"/>
<accession>A0A6L5YE90</accession>
<organism evidence="5 6">
    <name type="scientific">Pyramidobacter porci</name>
    <dbReference type="NCBI Taxonomy" id="2605789"/>
    <lineage>
        <taxon>Bacteria</taxon>
        <taxon>Thermotogati</taxon>
        <taxon>Synergistota</taxon>
        <taxon>Synergistia</taxon>
        <taxon>Synergistales</taxon>
        <taxon>Dethiosulfovibrionaceae</taxon>
        <taxon>Pyramidobacter</taxon>
    </lineage>
</organism>
<feature type="domain" description="Glycosyltransferase 2-like" evidence="4">
    <location>
        <begin position="22"/>
        <end position="154"/>
    </location>
</feature>
<evidence type="ECO:0000256" key="3">
    <source>
        <dbReference type="SAM" id="Coils"/>
    </source>
</evidence>
<dbReference type="InterPro" id="IPR001173">
    <property type="entry name" value="Glyco_trans_2-like"/>
</dbReference>
<evidence type="ECO:0000259" key="4">
    <source>
        <dbReference type="Pfam" id="PF00535"/>
    </source>
</evidence>
<dbReference type="AlphaFoldDB" id="A0A6L5YE90"/>
<dbReference type="Gene3D" id="3.90.550.10">
    <property type="entry name" value="Spore Coat Polysaccharide Biosynthesis Protein SpsA, Chain A"/>
    <property type="match status" value="1"/>
</dbReference>
<name>A0A6L5YE90_9BACT</name>
<evidence type="ECO:0000313" key="6">
    <source>
        <dbReference type="Proteomes" id="UP000473699"/>
    </source>
</evidence>
<evidence type="ECO:0000256" key="1">
    <source>
        <dbReference type="ARBA" id="ARBA00022676"/>
    </source>
</evidence>
<dbReference type="PANTHER" id="PTHR22916">
    <property type="entry name" value="GLYCOSYLTRANSFERASE"/>
    <property type="match status" value="1"/>
</dbReference>
<evidence type="ECO:0000313" key="5">
    <source>
        <dbReference type="EMBL" id="MST56358.1"/>
    </source>
</evidence>
<keyword evidence="6" id="KW-1185">Reference proteome</keyword>
<keyword evidence="1" id="KW-0328">Glycosyltransferase</keyword>
<dbReference type="SUPFAM" id="SSF53448">
    <property type="entry name" value="Nucleotide-diphospho-sugar transferases"/>
    <property type="match status" value="2"/>
</dbReference>
<comment type="caution">
    <text evidence="5">The sequence shown here is derived from an EMBL/GenBank/DDBJ whole genome shotgun (WGS) entry which is preliminary data.</text>
</comment>
<dbReference type="EMBL" id="VUNH01000011">
    <property type="protein sequence ID" value="MST56358.1"/>
    <property type="molecule type" value="Genomic_DNA"/>
</dbReference>
<reference evidence="5 6" key="1">
    <citation type="submission" date="2019-08" db="EMBL/GenBank/DDBJ databases">
        <title>In-depth cultivation of the pig gut microbiome towards novel bacterial diversity and tailored functional studies.</title>
        <authorList>
            <person name="Wylensek D."/>
            <person name="Hitch T.C.A."/>
            <person name="Clavel T."/>
        </authorList>
    </citation>
    <scope>NUCLEOTIDE SEQUENCE [LARGE SCALE GENOMIC DNA]</scope>
    <source>
        <strain evidence="5 6">SM-530-WT-4B</strain>
    </source>
</reference>